<dbReference type="RefSeq" id="WP_124706329.1">
    <property type="nucleotide sequence ID" value="NZ_BGOW01000047.1"/>
</dbReference>
<keyword evidence="2" id="KW-1003">Cell membrane</keyword>
<keyword evidence="9" id="KW-1185">Reference proteome</keyword>
<dbReference type="EMBL" id="BGOW01000047">
    <property type="protein sequence ID" value="GCB02299.1"/>
    <property type="molecule type" value="Genomic_DNA"/>
</dbReference>
<accession>A0A401K015</accession>
<dbReference type="InterPro" id="IPR051542">
    <property type="entry name" value="Hydrogenase_cytochrome"/>
</dbReference>
<evidence type="ECO:0000256" key="2">
    <source>
        <dbReference type="ARBA" id="ARBA00022475"/>
    </source>
</evidence>
<dbReference type="Gene3D" id="1.20.950.20">
    <property type="entry name" value="Transmembrane di-heme cytochromes, Chain C"/>
    <property type="match status" value="1"/>
</dbReference>
<feature type="transmembrane region" description="Helical" evidence="6">
    <location>
        <begin position="24"/>
        <end position="44"/>
    </location>
</feature>
<comment type="caution">
    <text evidence="8">The sequence shown here is derived from an EMBL/GenBank/DDBJ whole genome shotgun (WGS) entry which is preliminary data.</text>
</comment>
<dbReference type="GO" id="GO:0020037">
    <property type="term" value="F:heme binding"/>
    <property type="evidence" value="ECO:0007669"/>
    <property type="project" value="TreeGrafter"/>
</dbReference>
<dbReference type="GO" id="GO:0009055">
    <property type="term" value="F:electron transfer activity"/>
    <property type="evidence" value="ECO:0007669"/>
    <property type="project" value="InterPro"/>
</dbReference>
<feature type="transmembrane region" description="Helical" evidence="6">
    <location>
        <begin position="192"/>
        <end position="216"/>
    </location>
</feature>
<evidence type="ECO:0000256" key="1">
    <source>
        <dbReference type="ARBA" id="ARBA00004651"/>
    </source>
</evidence>
<protein>
    <submittedName>
        <fullName evidence="8">Thiosulfatereductase cytochrome B subunit (Membrane anchoring protein)</fullName>
    </submittedName>
</protein>
<evidence type="ECO:0000256" key="5">
    <source>
        <dbReference type="ARBA" id="ARBA00023136"/>
    </source>
</evidence>
<proteinExistence type="predicted"/>
<dbReference type="OrthoDB" id="197262at2"/>
<dbReference type="GO" id="GO:0005886">
    <property type="term" value="C:plasma membrane"/>
    <property type="evidence" value="ECO:0007669"/>
    <property type="project" value="UniProtKB-SubCell"/>
</dbReference>
<evidence type="ECO:0000256" key="3">
    <source>
        <dbReference type="ARBA" id="ARBA00022692"/>
    </source>
</evidence>
<name>A0A401K015_9PROT</name>
<keyword evidence="4 6" id="KW-1133">Transmembrane helix</keyword>
<keyword evidence="3 6" id="KW-0812">Transmembrane</keyword>
<dbReference type="Proteomes" id="UP000286806">
    <property type="component" value="Unassembled WGS sequence"/>
</dbReference>
<dbReference type="Pfam" id="PF01292">
    <property type="entry name" value="Ni_hydr_CYTB"/>
    <property type="match status" value="1"/>
</dbReference>
<evidence type="ECO:0000256" key="6">
    <source>
        <dbReference type="SAM" id="Phobius"/>
    </source>
</evidence>
<dbReference type="InterPro" id="IPR011577">
    <property type="entry name" value="Cyt_b561_bac/Ni-Hgenase"/>
</dbReference>
<organism evidence="8 9">
    <name type="scientific">Sulfuriferula multivorans</name>
    <dbReference type="NCBI Taxonomy" id="1559896"/>
    <lineage>
        <taxon>Bacteria</taxon>
        <taxon>Pseudomonadati</taxon>
        <taxon>Pseudomonadota</taxon>
        <taxon>Betaproteobacteria</taxon>
        <taxon>Nitrosomonadales</taxon>
        <taxon>Sulfuricellaceae</taxon>
        <taxon>Sulfuriferula</taxon>
    </lineage>
</organism>
<dbReference type="InterPro" id="IPR016174">
    <property type="entry name" value="Di-haem_cyt_TM"/>
</dbReference>
<dbReference type="PANTHER" id="PTHR30485:SF1">
    <property type="entry name" value="CYTOCHROME YDHU-RELATED"/>
    <property type="match status" value="1"/>
</dbReference>
<dbReference type="GO" id="GO:0022904">
    <property type="term" value="P:respiratory electron transport chain"/>
    <property type="evidence" value="ECO:0007669"/>
    <property type="project" value="InterPro"/>
</dbReference>
<feature type="transmembrane region" description="Helical" evidence="6">
    <location>
        <begin position="126"/>
        <end position="147"/>
    </location>
</feature>
<feature type="domain" description="Cytochrome b561 bacterial/Ni-hydrogenase" evidence="7">
    <location>
        <begin position="17"/>
        <end position="270"/>
    </location>
</feature>
<reference evidence="8 9" key="1">
    <citation type="journal article" date="2019" name="Front. Microbiol.">
        <title>Genomes of Neutrophilic Sulfur-Oxidizing Chemolithoautotrophs Representing 9 Proteobacterial Species From 8 Genera.</title>
        <authorList>
            <person name="Watanabe T."/>
            <person name="Kojima H."/>
            <person name="Umezawa K."/>
            <person name="Hori C."/>
            <person name="Takasuka T.E."/>
            <person name="Kato Y."/>
            <person name="Fukui M."/>
        </authorList>
    </citation>
    <scope>NUCLEOTIDE SEQUENCE [LARGE SCALE GENOMIC DNA]</scope>
    <source>
        <strain evidence="8 9">TTN</strain>
    </source>
</reference>
<keyword evidence="5 6" id="KW-0472">Membrane</keyword>
<comment type="subcellular location">
    <subcellularLocation>
        <location evidence="1">Cell membrane</location>
        <topology evidence="1">Multi-pass membrane protein</topology>
    </subcellularLocation>
</comment>
<sequence>MSPHVATVPASNFHYYRHTLPIRIMHWINVIAFFFLLMSGLQIFNAHPALNWGKSSYTGHPPILEMGAKQTAQGNIIGITTVFGHEFNTTGLFGWSKGEDGALTERGFPAWITLPGTQWLAMARRWHFFFAWVLVINGVAYLLYTLFSRHLTRDLAPTRRDWRSIGQSIKNHLRFRHPQGETAGHYNILQKLAYLSVIFGLFPLIVLMGWAMSPWLNALIPGWVDIVGGRQSARTIHFVVAWALVAFVFVHVFEVVMSGLWNNLRSMITGYYRLASKEQKHDHE</sequence>
<dbReference type="AlphaFoldDB" id="A0A401K015"/>
<evidence type="ECO:0000256" key="4">
    <source>
        <dbReference type="ARBA" id="ARBA00022989"/>
    </source>
</evidence>
<dbReference type="SUPFAM" id="SSF81342">
    <property type="entry name" value="Transmembrane di-heme cytochromes"/>
    <property type="match status" value="2"/>
</dbReference>
<gene>
    <name evidence="8" type="ORF">SFMTTN_3407</name>
</gene>
<evidence type="ECO:0000259" key="7">
    <source>
        <dbReference type="Pfam" id="PF01292"/>
    </source>
</evidence>
<dbReference type="PANTHER" id="PTHR30485">
    <property type="entry name" value="NI/FE-HYDROGENASE 1 B-TYPE CYTOCHROME SUBUNIT"/>
    <property type="match status" value="1"/>
</dbReference>
<feature type="transmembrane region" description="Helical" evidence="6">
    <location>
        <begin position="236"/>
        <end position="257"/>
    </location>
</feature>
<evidence type="ECO:0000313" key="9">
    <source>
        <dbReference type="Proteomes" id="UP000286806"/>
    </source>
</evidence>
<evidence type="ECO:0000313" key="8">
    <source>
        <dbReference type="EMBL" id="GCB02299.1"/>
    </source>
</evidence>